<organism evidence="1">
    <name type="scientific">viral metagenome</name>
    <dbReference type="NCBI Taxonomy" id="1070528"/>
    <lineage>
        <taxon>unclassified sequences</taxon>
        <taxon>metagenomes</taxon>
        <taxon>organismal metagenomes</taxon>
    </lineage>
</organism>
<dbReference type="SUPFAM" id="SSF110849">
    <property type="entry name" value="ParB/Sulfiredoxin"/>
    <property type="match status" value="1"/>
</dbReference>
<sequence>MTETTEYHFAENYMTLSENENSMVIKMDFRTLNQSVATWGYNREIIPSVVDNLYGNIKDNTNHIVWVLTAVKENNQSQLYLIDGQHRYEAIKKLMVTDIDFTEERYVYIVVYKINSIEEDDEYIIDLFTKINNHAPFNVPDFPSRRNIKIIKTIIKDKILKNGISTNDKTNSCHQPRLHKKTLHAKFNTFNNFIKDMTEEQIIHNLKIINNYIGLKSYLDVYTSKEDSEKQANKNAWEKAKELKFYLGFRNCDEKYTFDNIMRNINNPELFA</sequence>
<accession>A0A6C0LF38</accession>
<protein>
    <submittedName>
        <fullName evidence="1">Uncharacterized protein</fullName>
    </submittedName>
</protein>
<evidence type="ECO:0000313" key="1">
    <source>
        <dbReference type="EMBL" id="QHU29606.1"/>
    </source>
</evidence>
<dbReference type="AlphaFoldDB" id="A0A6C0LF38"/>
<name>A0A6C0LF38_9ZZZZ</name>
<proteinExistence type="predicted"/>
<reference evidence="1" key="1">
    <citation type="journal article" date="2020" name="Nature">
        <title>Giant virus diversity and host interactions through global metagenomics.</title>
        <authorList>
            <person name="Schulz F."/>
            <person name="Roux S."/>
            <person name="Paez-Espino D."/>
            <person name="Jungbluth S."/>
            <person name="Walsh D.A."/>
            <person name="Denef V.J."/>
            <person name="McMahon K.D."/>
            <person name="Konstantinidis K.T."/>
            <person name="Eloe-Fadrosh E.A."/>
            <person name="Kyrpides N.C."/>
            <person name="Woyke T."/>
        </authorList>
    </citation>
    <scope>NUCLEOTIDE SEQUENCE</scope>
    <source>
        <strain evidence="1">GVMAG-M-3300027804-48</strain>
    </source>
</reference>
<dbReference type="InterPro" id="IPR036086">
    <property type="entry name" value="ParB/Sulfiredoxin_sf"/>
</dbReference>
<dbReference type="EMBL" id="MN740491">
    <property type="protein sequence ID" value="QHU29606.1"/>
    <property type="molecule type" value="Genomic_DNA"/>
</dbReference>